<dbReference type="EMBL" id="CAJVPW010004414">
    <property type="protein sequence ID" value="CAG8540304.1"/>
    <property type="molecule type" value="Genomic_DNA"/>
</dbReference>
<reference evidence="1" key="1">
    <citation type="submission" date="2021-06" db="EMBL/GenBank/DDBJ databases">
        <authorList>
            <person name="Kallberg Y."/>
            <person name="Tangrot J."/>
            <person name="Rosling A."/>
        </authorList>
    </citation>
    <scope>NUCLEOTIDE SEQUENCE</scope>
    <source>
        <strain evidence="1">28 12/20/2015</strain>
    </source>
</reference>
<keyword evidence="2" id="KW-1185">Reference proteome</keyword>
<dbReference type="Proteomes" id="UP000789366">
    <property type="component" value="Unassembled WGS sequence"/>
</dbReference>
<comment type="caution">
    <text evidence="1">The sequence shown here is derived from an EMBL/GenBank/DDBJ whole genome shotgun (WGS) entry which is preliminary data.</text>
</comment>
<protein>
    <submittedName>
        <fullName evidence="1">1770_t:CDS:1</fullName>
    </submittedName>
</protein>
<gene>
    <name evidence="1" type="ORF">SPELUC_LOCUS4775</name>
</gene>
<evidence type="ECO:0000313" key="1">
    <source>
        <dbReference type="EMBL" id="CAG8540304.1"/>
    </source>
</evidence>
<accession>A0ACA9LTV0</accession>
<proteinExistence type="predicted"/>
<sequence>NIPTENLCRVELVTMPRFCGYAFNPVSFYYCYDINDTLKVIVLEVNNTFGEKHLYILNHDGEADESTRLGVDMSFTIKRAFHVSPFNDREGIYKAFCKDPKSGYLDMRLVMYTDPSHSVNVSSENTAYENKTLMQRSRKKMVATASGHSYSLNLLSLIYAIVTYPLEIFLTMPRILKEAYKLHYYKNLGIYHRPIPVAETVVRLDPNFIELHTSTIHITINLPDQNMPPIQIHPDNYTDETLHSPQNIKRIKISLHNYSFFTNLLINQNFYRALLIGYFEKAWDCDNLPALIDFFFNQPNTIENYLKEKQDSSIHRDNKQRLSFYESKTAMIRRWYWKTILNNKDAGGVKSKQEFDEMLHSLWPAEGVDQDFIASIAQNDINSHKNIAIAFRDLLIKNNEDKILALFGYTHLYLLTIPSNNSIKYLQPLISYQLHLLPFPPRYIPYEGKEPIIHLIDRFVFLGDYSIFKKRWEKIKYLLMLGLMTCAYKTDSIIWKLTTRFIDGPNGNPFLSEKWLWEGVINLLKGGKDYEKVICKNEEIIELKKENQDKNFLEGLEVVYERKANNHKLELMTSPSPLLLLSKKDETLKEDKQFRLCTILIVKAFPNQYLRVRNPCFPMINTCAPCGTPNLIDNSCASCNSFESCCSNNHALEGCDENEQQIASCNQNENNFNLVCKRTALNNLPFHYQPPLFTVRSLSTKRSPMFLSSGCEGCNQYQQEDLCDSNIAECCSQQQQQHICNENENSFNRVGKRNLNKRIMNIGNQNQMKRLNDRSYNDGNYRREISRTPRSTRMISPLFN</sequence>
<evidence type="ECO:0000313" key="2">
    <source>
        <dbReference type="Proteomes" id="UP000789366"/>
    </source>
</evidence>
<feature type="non-terminal residue" evidence="1">
    <location>
        <position position="1"/>
    </location>
</feature>
<name>A0ACA9LTV0_9GLOM</name>
<organism evidence="1 2">
    <name type="scientific">Cetraspora pellucida</name>
    <dbReference type="NCBI Taxonomy" id="1433469"/>
    <lineage>
        <taxon>Eukaryota</taxon>
        <taxon>Fungi</taxon>
        <taxon>Fungi incertae sedis</taxon>
        <taxon>Mucoromycota</taxon>
        <taxon>Glomeromycotina</taxon>
        <taxon>Glomeromycetes</taxon>
        <taxon>Diversisporales</taxon>
        <taxon>Gigasporaceae</taxon>
        <taxon>Cetraspora</taxon>
    </lineage>
</organism>